<evidence type="ECO:0000313" key="2">
    <source>
        <dbReference type="Proteomes" id="UP000799118"/>
    </source>
</evidence>
<proteinExistence type="predicted"/>
<accession>A0A6A4HUK9</accession>
<evidence type="ECO:0000313" key="1">
    <source>
        <dbReference type="EMBL" id="KAE9400604.1"/>
    </source>
</evidence>
<sequence>MISFRIQDIILDISLEIHLSHNFFSSAHKLQDHPLSVRRIASRMWRIAACYRALRKLRNEIQISENMSKRAQLHWGLQLHHMRHTQSDSQDDTLRAREPVRNSLHDLKSSCAANKLALSQSESSLYH</sequence>
<protein>
    <submittedName>
        <fullName evidence="1">Uncharacterized protein</fullName>
    </submittedName>
</protein>
<gene>
    <name evidence="1" type="ORF">BT96DRAFT_643662</name>
</gene>
<organism evidence="1 2">
    <name type="scientific">Gymnopus androsaceus JB14</name>
    <dbReference type="NCBI Taxonomy" id="1447944"/>
    <lineage>
        <taxon>Eukaryota</taxon>
        <taxon>Fungi</taxon>
        <taxon>Dikarya</taxon>
        <taxon>Basidiomycota</taxon>
        <taxon>Agaricomycotina</taxon>
        <taxon>Agaricomycetes</taxon>
        <taxon>Agaricomycetidae</taxon>
        <taxon>Agaricales</taxon>
        <taxon>Marasmiineae</taxon>
        <taxon>Omphalotaceae</taxon>
        <taxon>Gymnopus</taxon>
    </lineage>
</organism>
<dbReference type="OrthoDB" id="3019535at2759"/>
<name>A0A6A4HUK9_9AGAR</name>
<reference evidence="1" key="1">
    <citation type="journal article" date="2019" name="Environ. Microbiol.">
        <title>Fungal ecological strategies reflected in gene transcription - a case study of two litter decomposers.</title>
        <authorList>
            <person name="Barbi F."/>
            <person name="Kohler A."/>
            <person name="Barry K."/>
            <person name="Baskaran P."/>
            <person name="Daum C."/>
            <person name="Fauchery L."/>
            <person name="Ihrmark K."/>
            <person name="Kuo A."/>
            <person name="LaButti K."/>
            <person name="Lipzen A."/>
            <person name="Morin E."/>
            <person name="Grigoriev I.V."/>
            <person name="Henrissat B."/>
            <person name="Lindahl B."/>
            <person name="Martin F."/>
        </authorList>
    </citation>
    <scope>NUCLEOTIDE SEQUENCE</scope>
    <source>
        <strain evidence="1">JB14</strain>
    </source>
</reference>
<dbReference type="Proteomes" id="UP000799118">
    <property type="component" value="Unassembled WGS sequence"/>
</dbReference>
<dbReference type="EMBL" id="ML769455">
    <property type="protein sequence ID" value="KAE9400604.1"/>
    <property type="molecule type" value="Genomic_DNA"/>
</dbReference>
<keyword evidence="2" id="KW-1185">Reference proteome</keyword>
<dbReference type="AlphaFoldDB" id="A0A6A4HUK9"/>